<evidence type="ECO:0000256" key="2">
    <source>
        <dbReference type="ARBA" id="ARBA00023015"/>
    </source>
</evidence>
<dbReference type="SUPFAM" id="SSF101936">
    <property type="entry name" value="DNA-binding pseudobarrel domain"/>
    <property type="match status" value="1"/>
</dbReference>
<dbReference type="Gene3D" id="2.40.330.10">
    <property type="entry name" value="DNA-binding pseudobarrel domain"/>
    <property type="match status" value="1"/>
</dbReference>
<feature type="domain" description="Ubiquitin-like" evidence="6">
    <location>
        <begin position="1"/>
        <end position="62"/>
    </location>
</feature>
<dbReference type="InParanoid" id="A0A7J7D815"/>
<dbReference type="PANTHER" id="PTHR31541:SF25">
    <property type="entry name" value="GAMMA-GLIADIN B"/>
    <property type="match status" value="1"/>
</dbReference>
<organism evidence="7 8">
    <name type="scientific">Tripterygium wilfordii</name>
    <name type="common">Thunder God vine</name>
    <dbReference type="NCBI Taxonomy" id="458696"/>
    <lineage>
        <taxon>Eukaryota</taxon>
        <taxon>Viridiplantae</taxon>
        <taxon>Streptophyta</taxon>
        <taxon>Embryophyta</taxon>
        <taxon>Tracheophyta</taxon>
        <taxon>Spermatophyta</taxon>
        <taxon>Magnoliopsida</taxon>
        <taxon>eudicotyledons</taxon>
        <taxon>Gunneridae</taxon>
        <taxon>Pentapetalae</taxon>
        <taxon>rosids</taxon>
        <taxon>fabids</taxon>
        <taxon>Celastrales</taxon>
        <taxon>Celastraceae</taxon>
        <taxon>Tripterygium</taxon>
    </lineage>
</organism>
<protein>
    <submittedName>
        <fullName evidence="7">B3 domain-containing protein</fullName>
    </submittedName>
</protein>
<comment type="caution">
    <text evidence="7">The sequence shown here is derived from an EMBL/GenBank/DDBJ whole genome shotgun (WGS) entry which is preliminary data.</text>
</comment>
<dbReference type="Pfam" id="PF00240">
    <property type="entry name" value="ubiquitin"/>
    <property type="match status" value="1"/>
</dbReference>
<keyword evidence="8" id="KW-1185">Reference proteome</keyword>
<dbReference type="Gene3D" id="3.10.20.90">
    <property type="entry name" value="Phosphatidylinositol 3-kinase Catalytic Subunit, Chain A, domain 1"/>
    <property type="match status" value="1"/>
</dbReference>
<evidence type="ECO:0000256" key="4">
    <source>
        <dbReference type="ARBA" id="ARBA00023163"/>
    </source>
</evidence>
<keyword evidence="5" id="KW-0539">Nucleus</keyword>
<evidence type="ECO:0000256" key="3">
    <source>
        <dbReference type="ARBA" id="ARBA00023125"/>
    </source>
</evidence>
<dbReference type="Proteomes" id="UP000593562">
    <property type="component" value="Unassembled WGS sequence"/>
</dbReference>
<dbReference type="GO" id="GO:0005634">
    <property type="term" value="C:nucleus"/>
    <property type="evidence" value="ECO:0007669"/>
    <property type="project" value="UniProtKB-SubCell"/>
</dbReference>
<reference evidence="7 8" key="1">
    <citation type="journal article" date="2020" name="Nat. Commun.">
        <title>Genome of Tripterygium wilfordii and identification of cytochrome P450 involved in triptolide biosynthesis.</title>
        <authorList>
            <person name="Tu L."/>
            <person name="Su P."/>
            <person name="Zhang Z."/>
            <person name="Gao L."/>
            <person name="Wang J."/>
            <person name="Hu T."/>
            <person name="Zhou J."/>
            <person name="Zhang Y."/>
            <person name="Zhao Y."/>
            <person name="Liu Y."/>
            <person name="Song Y."/>
            <person name="Tong Y."/>
            <person name="Lu Y."/>
            <person name="Yang J."/>
            <person name="Xu C."/>
            <person name="Jia M."/>
            <person name="Peters R.J."/>
            <person name="Huang L."/>
            <person name="Gao W."/>
        </authorList>
    </citation>
    <scope>NUCLEOTIDE SEQUENCE [LARGE SCALE GENOMIC DNA]</scope>
    <source>
        <strain evidence="8">cv. XIE 37</strain>
        <tissue evidence="7">Leaf</tissue>
    </source>
</reference>
<sequence>MKMEVKIVDTVRCIMEKIQETQEIPVSSQELLLKGEILDQENEICTYEFTQNCLIEVIKSQRVRTLSLELFIASIGGTDLQMLLEKRLVNSDVNSYRMLISRNAVKSIQFLTDEEKRKMSNRGRFDVKFIGPDFKICEIGFREGERNGYVLGSNWAKVRKTYGLKQGDTIQVWSFRESNGKLGLALLF</sequence>
<evidence type="ECO:0000256" key="1">
    <source>
        <dbReference type="ARBA" id="ARBA00004123"/>
    </source>
</evidence>
<dbReference type="InterPro" id="IPR029071">
    <property type="entry name" value="Ubiquitin-like_domsf"/>
</dbReference>
<keyword evidence="3" id="KW-0238">DNA-binding</keyword>
<dbReference type="InterPro" id="IPR005508">
    <property type="entry name" value="At2g31720-like"/>
</dbReference>
<accession>A0A7J7D815</accession>
<dbReference type="InterPro" id="IPR015300">
    <property type="entry name" value="DNA-bd_pseudobarrel_sf"/>
</dbReference>
<evidence type="ECO:0000313" key="7">
    <source>
        <dbReference type="EMBL" id="KAF5742196.1"/>
    </source>
</evidence>
<proteinExistence type="predicted"/>
<evidence type="ECO:0000313" key="8">
    <source>
        <dbReference type="Proteomes" id="UP000593562"/>
    </source>
</evidence>
<dbReference type="SUPFAM" id="SSF54236">
    <property type="entry name" value="Ubiquitin-like"/>
    <property type="match status" value="1"/>
</dbReference>
<dbReference type="Pfam" id="PF03754">
    <property type="entry name" value="At2g31720-like"/>
    <property type="match status" value="1"/>
</dbReference>
<dbReference type="PANTHER" id="PTHR31541">
    <property type="entry name" value="B3 DOMAIN PLANT PROTEIN-RELATED"/>
    <property type="match status" value="1"/>
</dbReference>
<keyword evidence="2" id="KW-0805">Transcription regulation</keyword>
<dbReference type="InterPro" id="IPR000626">
    <property type="entry name" value="Ubiquitin-like_dom"/>
</dbReference>
<dbReference type="CDD" id="cd17039">
    <property type="entry name" value="Ubl_ubiquitin_like"/>
    <property type="match status" value="1"/>
</dbReference>
<comment type="subcellular location">
    <subcellularLocation>
        <location evidence="1">Nucleus</location>
    </subcellularLocation>
</comment>
<dbReference type="EMBL" id="JAAARO010000009">
    <property type="protein sequence ID" value="KAF5742196.1"/>
    <property type="molecule type" value="Genomic_DNA"/>
</dbReference>
<dbReference type="AlphaFoldDB" id="A0A7J7D815"/>
<evidence type="ECO:0000259" key="6">
    <source>
        <dbReference type="PROSITE" id="PS50053"/>
    </source>
</evidence>
<gene>
    <name evidence="7" type="ORF">HS088_TW09G00239</name>
</gene>
<evidence type="ECO:0000256" key="5">
    <source>
        <dbReference type="ARBA" id="ARBA00023242"/>
    </source>
</evidence>
<dbReference type="GO" id="GO:0003677">
    <property type="term" value="F:DNA binding"/>
    <property type="evidence" value="ECO:0007669"/>
    <property type="project" value="UniProtKB-KW"/>
</dbReference>
<keyword evidence="4" id="KW-0804">Transcription</keyword>
<dbReference type="PROSITE" id="PS50053">
    <property type="entry name" value="UBIQUITIN_2"/>
    <property type="match status" value="1"/>
</dbReference>
<name>A0A7J7D815_TRIWF</name>